<accession>A0A6A6TNY2</accession>
<organism evidence="1 2">
    <name type="scientific">Lophiostoma macrostomum CBS 122681</name>
    <dbReference type="NCBI Taxonomy" id="1314788"/>
    <lineage>
        <taxon>Eukaryota</taxon>
        <taxon>Fungi</taxon>
        <taxon>Dikarya</taxon>
        <taxon>Ascomycota</taxon>
        <taxon>Pezizomycotina</taxon>
        <taxon>Dothideomycetes</taxon>
        <taxon>Pleosporomycetidae</taxon>
        <taxon>Pleosporales</taxon>
        <taxon>Lophiostomataceae</taxon>
        <taxon>Lophiostoma</taxon>
    </lineage>
</organism>
<dbReference type="Proteomes" id="UP000799324">
    <property type="component" value="Unassembled WGS sequence"/>
</dbReference>
<name>A0A6A6TNY2_9PLEO</name>
<protein>
    <submittedName>
        <fullName evidence="1">Uncharacterized protein</fullName>
    </submittedName>
</protein>
<keyword evidence="2" id="KW-1185">Reference proteome</keyword>
<evidence type="ECO:0000313" key="2">
    <source>
        <dbReference type="Proteomes" id="UP000799324"/>
    </source>
</evidence>
<dbReference type="InterPro" id="IPR032675">
    <property type="entry name" value="LRR_dom_sf"/>
</dbReference>
<dbReference type="EMBL" id="MU004297">
    <property type="protein sequence ID" value="KAF2660907.1"/>
    <property type="molecule type" value="Genomic_DNA"/>
</dbReference>
<dbReference type="Gene3D" id="3.80.10.10">
    <property type="entry name" value="Ribonuclease Inhibitor"/>
    <property type="match status" value="1"/>
</dbReference>
<gene>
    <name evidence="1" type="ORF">K491DRAFT_20163</name>
</gene>
<proteinExistence type="predicted"/>
<dbReference type="AlphaFoldDB" id="A0A6A6TNY2"/>
<reference evidence="1" key="1">
    <citation type="journal article" date="2020" name="Stud. Mycol.">
        <title>101 Dothideomycetes genomes: a test case for predicting lifestyles and emergence of pathogens.</title>
        <authorList>
            <person name="Haridas S."/>
            <person name="Albert R."/>
            <person name="Binder M."/>
            <person name="Bloem J."/>
            <person name="Labutti K."/>
            <person name="Salamov A."/>
            <person name="Andreopoulos B."/>
            <person name="Baker S."/>
            <person name="Barry K."/>
            <person name="Bills G."/>
            <person name="Bluhm B."/>
            <person name="Cannon C."/>
            <person name="Castanera R."/>
            <person name="Culley D."/>
            <person name="Daum C."/>
            <person name="Ezra D."/>
            <person name="Gonzalez J."/>
            <person name="Henrissat B."/>
            <person name="Kuo A."/>
            <person name="Liang C."/>
            <person name="Lipzen A."/>
            <person name="Lutzoni F."/>
            <person name="Magnuson J."/>
            <person name="Mondo S."/>
            <person name="Nolan M."/>
            <person name="Ohm R."/>
            <person name="Pangilinan J."/>
            <person name="Park H.-J."/>
            <person name="Ramirez L."/>
            <person name="Alfaro M."/>
            <person name="Sun H."/>
            <person name="Tritt A."/>
            <person name="Yoshinaga Y."/>
            <person name="Zwiers L.-H."/>
            <person name="Turgeon B."/>
            <person name="Goodwin S."/>
            <person name="Spatafora J."/>
            <person name="Crous P."/>
            <person name="Grigoriev I."/>
        </authorList>
    </citation>
    <scope>NUCLEOTIDE SEQUENCE</scope>
    <source>
        <strain evidence="1">CBS 122681</strain>
    </source>
</reference>
<dbReference type="SUPFAM" id="SSF52047">
    <property type="entry name" value="RNI-like"/>
    <property type="match status" value="1"/>
</dbReference>
<sequence>MRQKYIPDRLVFTIYNYIRDSVCASLQSFPELKSIIITEEPSSGPDVGAPWRCPVELYKGVSTPYGVEAMLDIIVELRLPASLAIYLSLHDSNLLHVIDPMMARRPVYDVQLRQSVQAGPHRERIFQLLQDHLHSLDLYPSLNLLRVSDTLNFLSHTRLEILRIYHFNIQAVSQNLYRVPATPEDRTSICSSLIHLRHLTTLTMHHCTVQADLATFLSRHIPTLTHVTLTNNYCWSDAGIIPWHPILSSLAQSDVLEYLQLSQCAAAVDQGWINARSEGECWGVGYAVWEGNHMIKTRLRAIIDGWRMPLPNRRLEVPNFYVDLLNPGSYRGERWFVRLALSRVRVIR</sequence>
<evidence type="ECO:0000313" key="1">
    <source>
        <dbReference type="EMBL" id="KAF2660907.1"/>
    </source>
</evidence>